<dbReference type="EMBL" id="DS231696">
    <property type="protein sequence ID" value="KNA93585.1"/>
    <property type="molecule type" value="Genomic_DNA"/>
</dbReference>
<dbReference type="GeneID" id="28958497"/>
<accession>A0A0J9U677</accession>
<reference evidence="2" key="2">
    <citation type="journal article" date="2010" name="Nature">
        <title>Comparative genomics reveals mobile pathogenicity chromosomes in Fusarium.</title>
        <authorList>
            <person name="Ma L.J."/>
            <person name="van der Does H.C."/>
            <person name="Borkovich K.A."/>
            <person name="Coleman J.J."/>
            <person name="Daboussi M.J."/>
            <person name="Di Pietro A."/>
            <person name="Dufresne M."/>
            <person name="Freitag M."/>
            <person name="Grabherr M."/>
            <person name="Henrissat B."/>
            <person name="Houterman P.M."/>
            <person name="Kang S."/>
            <person name="Shim W.B."/>
            <person name="Woloshuk C."/>
            <person name="Xie X."/>
            <person name="Xu J.R."/>
            <person name="Antoniw J."/>
            <person name="Baker S.E."/>
            <person name="Bluhm B.H."/>
            <person name="Breakspear A."/>
            <person name="Brown D.W."/>
            <person name="Butchko R.A."/>
            <person name="Chapman S."/>
            <person name="Coulson R."/>
            <person name="Coutinho P.M."/>
            <person name="Danchin E.G."/>
            <person name="Diener A."/>
            <person name="Gale L.R."/>
            <person name="Gardiner D.M."/>
            <person name="Goff S."/>
            <person name="Hammond-Kosack K.E."/>
            <person name="Hilburn K."/>
            <person name="Hua-Van A."/>
            <person name="Jonkers W."/>
            <person name="Kazan K."/>
            <person name="Kodira C.D."/>
            <person name="Koehrsen M."/>
            <person name="Kumar L."/>
            <person name="Lee Y.H."/>
            <person name="Li L."/>
            <person name="Manners J.M."/>
            <person name="Miranda-Saavedra D."/>
            <person name="Mukherjee M."/>
            <person name="Park G."/>
            <person name="Park J."/>
            <person name="Park S.Y."/>
            <person name="Proctor R.H."/>
            <person name="Regev A."/>
            <person name="Ruiz-Roldan M.C."/>
            <person name="Sain D."/>
            <person name="Sakthikumar S."/>
            <person name="Sykes S."/>
            <person name="Schwartz D.C."/>
            <person name="Turgeon B.G."/>
            <person name="Wapinski I."/>
            <person name="Yoder O."/>
            <person name="Young S."/>
            <person name="Zeng Q."/>
            <person name="Zhou S."/>
            <person name="Galagan J."/>
            <person name="Cuomo C.A."/>
            <person name="Kistler H.C."/>
            <person name="Rep M."/>
        </authorList>
    </citation>
    <scope>NUCLEOTIDE SEQUENCE [LARGE SCALE GENOMIC DNA]</scope>
    <source>
        <strain evidence="2">4287</strain>
    </source>
</reference>
<dbReference type="VEuPathDB" id="FungiDB:FOXG_17791"/>
<proteinExistence type="predicted"/>
<reference evidence="2" key="1">
    <citation type="submission" date="2007-04" db="EMBL/GenBank/DDBJ databases">
        <authorList>
            <consortium name="The Broad Institute Genome Sequencing Platform"/>
            <person name="Birren B."/>
            <person name="Lander E."/>
            <person name="Galagan J."/>
            <person name="Nusbaum C."/>
            <person name="Devon K."/>
            <person name="Ma L.-J."/>
            <person name="Jaffe D."/>
            <person name="Butler J."/>
            <person name="Alvarez P."/>
            <person name="Gnerre S."/>
            <person name="Grabherr M."/>
            <person name="Kleber M."/>
            <person name="Mauceli E."/>
            <person name="Brockman W."/>
            <person name="MacCallum I.A."/>
            <person name="Young S."/>
            <person name="LaButti K."/>
            <person name="DeCaprio D."/>
            <person name="Crawford M."/>
            <person name="Koehrsen M."/>
            <person name="Engels R."/>
            <person name="Montgomery P."/>
            <person name="Pearson M."/>
            <person name="Howarth C."/>
            <person name="Larson L."/>
            <person name="White J."/>
            <person name="O'Leary S."/>
            <person name="Kodira C."/>
            <person name="Zeng Q."/>
            <person name="Yandava C."/>
            <person name="Alvarado L."/>
            <person name="Kistler C."/>
            <person name="Shim W.-B."/>
            <person name="Kang S."/>
            <person name="Woloshuk C."/>
        </authorList>
    </citation>
    <scope>NUCLEOTIDE SEQUENCE</scope>
    <source>
        <strain evidence="2">4287</strain>
    </source>
</reference>
<feature type="compositionally biased region" description="Polar residues" evidence="1">
    <location>
        <begin position="47"/>
        <end position="75"/>
    </location>
</feature>
<gene>
    <name evidence="2" type="ORF">FOXG_17791</name>
</gene>
<evidence type="ECO:0000313" key="2">
    <source>
        <dbReference type="EMBL" id="KNA93585.1"/>
    </source>
</evidence>
<dbReference type="RefSeq" id="XP_018231631.1">
    <property type="nucleotide sequence ID" value="XM_018397776.1"/>
</dbReference>
<protein>
    <submittedName>
        <fullName evidence="2">Uncharacterized protein</fullName>
    </submittedName>
</protein>
<evidence type="ECO:0000256" key="1">
    <source>
        <dbReference type="SAM" id="MobiDB-lite"/>
    </source>
</evidence>
<dbReference type="AlphaFoldDB" id="A0A0J9U677"/>
<dbReference type="Proteomes" id="UP000009097">
    <property type="component" value="Unassembled WGS sequence"/>
</dbReference>
<organism evidence="2 3">
    <name type="scientific">Fusarium oxysporum f. sp. lycopersici (strain 4287 / CBS 123668 / FGSC 9935 / NRRL 34936)</name>
    <name type="common">Fusarium vascular wilt of tomato</name>
    <dbReference type="NCBI Taxonomy" id="426428"/>
    <lineage>
        <taxon>Eukaryota</taxon>
        <taxon>Fungi</taxon>
        <taxon>Dikarya</taxon>
        <taxon>Ascomycota</taxon>
        <taxon>Pezizomycotina</taxon>
        <taxon>Sordariomycetes</taxon>
        <taxon>Hypocreomycetidae</taxon>
        <taxon>Hypocreales</taxon>
        <taxon>Nectriaceae</taxon>
        <taxon>Fusarium</taxon>
        <taxon>Fusarium oxysporum species complex</taxon>
    </lineage>
</organism>
<dbReference type="KEGG" id="fox:FOXG_17791"/>
<evidence type="ECO:0000313" key="3">
    <source>
        <dbReference type="Proteomes" id="UP000009097"/>
    </source>
</evidence>
<name>A0A0J9U677_FUSO4</name>
<sequence length="75" mass="8290">MGHLAHLMAAQGAKKASVCLEKPRERISPVLWTSWRGNLGSREEKPQTQNDDGARGNLSTALRKSPHNLNNSSFH</sequence>
<feature type="region of interest" description="Disordered" evidence="1">
    <location>
        <begin position="36"/>
        <end position="75"/>
    </location>
</feature>